<keyword evidence="18" id="KW-1185">Reference proteome</keyword>
<evidence type="ECO:0000313" key="17">
    <source>
        <dbReference type="EMBL" id="PPK94976.1"/>
    </source>
</evidence>
<keyword evidence="10 12" id="KW-0560">Oxidoreductase</keyword>
<dbReference type="AlphaFoldDB" id="A0A2S6ILC8"/>
<evidence type="ECO:0000313" key="18">
    <source>
        <dbReference type="Proteomes" id="UP000239002"/>
    </source>
</evidence>
<comment type="similarity">
    <text evidence="4 12">In the N-terminal section; belongs to the cytidine and deoxycytidylate deaminase family.</text>
</comment>
<dbReference type="PROSITE" id="PS51747">
    <property type="entry name" value="CYT_DCMP_DEAMINASES_2"/>
    <property type="match status" value="1"/>
</dbReference>
<dbReference type="Gene3D" id="3.40.430.10">
    <property type="entry name" value="Dihydrofolate Reductase, subunit A"/>
    <property type="match status" value="1"/>
</dbReference>
<dbReference type="GO" id="GO:0008835">
    <property type="term" value="F:diaminohydroxyphosphoribosylaminopyrimidine deaminase activity"/>
    <property type="evidence" value="ECO:0007669"/>
    <property type="project" value="UniProtKB-EC"/>
</dbReference>
<dbReference type="GO" id="GO:0008703">
    <property type="term" value="F:5-amino-6-(5-phosphoribosylamino)uracil reductase activity"/>
    <property type="evidence" value="ECO:0007669"/>
    <property type="project" value="UniProtKB-EC"/>
</dbReference>
<organism evidence="17 18">
    <name type="scientific">Nonlabens xylanidelens</name>
    <dbReference type="NCBI Taxonomy" id="191564"/>
    <lineage>
        <taxon>Bacteria</taxon>
        <taxon>Pseudomonadati</taxon>
        <taxon>Bacteroidota</taxon>
        <taxon>Flavobacteriia</taxon>
        <taxon>Flavobacteriales</taxon>
        <taxon>Flavobacteriaceae</taxon>
        <taxon>Nonlabens</taxon>
    </lineage>
</organism>
<feature type="binding site" evidence="15">
    <location>
        <position position="83"/>
    </location>
    <ligand>
        <name>Zn(2+)</name>
        <dbReference type="ChEBI" id="CHEBI:29105"/>
        <note>catalytic</note>
    </ligand>
</feature>
<evidence type="ECO:0000256" key="11">
    <source>
        <dbReference type="ARBA" id="ARBA00023268"/>
    </source>
</evidence>
<proteinExistence type="inferred from homology"/>
<feature type="active site" description="Proton donor" evidence="13">
    <location>
        <position position="54"/>
    </location>
</feature>
<dbReference type="Pfam" id="PF01872">
    <property type="entry name" value="RibD_C"/>
    <property type="match status" value="1"/>
</dbReference>
<dbReference type="NCBIfam" id="TIGR00326">
    <property type="entry name" value="eubact_ribD"/>
    <property type="match status" value="1"/>
</dbReference>
<keyword evidence="12" id="KW-0378">Hydrolase</keyword>
<feature type="binding site" evidence="14">
    <location>
        <position position="232"/>
    </location>
    <ligand>
        <name>NADP(+)</name>
        <dbReference type="ChEBI" id="CHEBI:58349"/>
    </ligand>
</feature>
<dbReference type="EC" id="1.1.1.193" evidence="12"/>
<dbReference type="UniPathway" id="UPA00275">
    <property type="reaction ID" value="UER00401"/>
</dbReference>
<feature type="binding site" evidence="14">
    <location>
        <position position="207"/>
    </location>
    <ligand>
        <name>NADP(+)</name>
        <dbReference type="ChEBI" id="CHEBI:58349"/>
    </ligand>
</feature>
<evidence type="ECO:0000256" key="14">
    <source>
        <dbReference type="PIRSR" id="PIRSR006769-2"/>
    </source>
</evidence>
<feature type="binding site" evidence="14">
    <location>
        <position position="195"/>
    </location>
    <ligand>
        <name>NADP(+)</name>
        <dbReference type="ChEBI" id="CHEBI:58349"/>
    </ligand>
</feature>
<dbReference type="InterPro" id="IPR016192">
    <property type="entry name" value="APOBEC/CMP_deaminase_Zn-bd"/>
</dbReference>
<accession>A0A2S6ILC8</accession>
<comment type="cofactor">
    <cofactor evidence="12 15">
        <name>Zn(2+)</name>
        <dbReference type="ChEBI" id="CHEBI:29105"/>
    </cofactor>
    <text evidence="12 15">Binds 1 zinc ion.</text>
</comment>
<feature type="binding site" evidence="15">
    <location>
        <position position="92"/>
    </location>
    <ligand>
        <name>Zn(2+)</name>
        <dbReference type="ChEBI" id="CHEBI:29105"/>
        <note>catalytic</note>
    </ligand>
</feature>
<keyword evidence="11" id="KW-0511">Multifunctional enzyme</keyword>
<evidence type="ECO:0000256" key="5">
    <source>
        <dbReference type="ARBA" id="ARBA00007417"/>
    </source>
</evidence>
<evidence type="ECO:0000256" key="13">
    <source>
        <dbReference type="PIRSR" id="PIRSR006769-1"/>
    </source>
</evidence>
<dbReference type="Gene3D" id="3.40.140.10">
    <property type="entry name" value="Cytidine Deaminase, domain 2"/>
    <property type="match status" value="1"/>
</dbReference>
<keyword evidence="7 12" id="KW-0479">Metal-binding</keyword>
<evidence type="ECO:0000256" key="6">
    <source>
        <dbReference type="ARBA" id="ARBA00022619"/>
    </source>
</evidence>
<evidence type="ECO:0000256" key="8">
    <source>
        <dbReference type="ARBA" id="ARBA00022833"/>
    </source>
</evidence>
<dbReference type="EMBL" id="PTJE01000003">
    <property type="protein sequence ID" value="PPK94976.1"/>
    <property type="molecule type" value="Genomic_DNA"/>
</dbReference>
<dbReference type="InterPro" id="IPR004794">
    <property type="entry name" value="Eubact_RibD"/>
</dbReference>
<evidence type="ECO:0000256" key="4">
    <source>
        <dbReference type="ARBA" id="ARBA00005259"/>
    </source>
</evidence>
<feature type="binding site" evidence="14">
    <location>
        <position position="275"/>
    </location>
    <ligand>
        <name>substrate</name>
    </ligand>
</feature>
<comment type="pathway">
    <text evidence="2 12">Cofactor biosynthesis; riboflavin biosynthesis; 5-amino-6-(D-ribitylamino)uracil from GTP: step 2/4.</text>
</comment>
<feature type="binding site" evidence="14">
    <location>
        <position position="162"/>
    </location>
    <ligand>
        <name>NADP(+)</name>
        <dbReference type="ChEBI" id="CHEBI:58349"/>
    </ligand>
</feature>
<comment type="catalytic activity">
    <reaction evidence="12">
        <text>5-amino-6-(5-phospho-D-ribitylamino)uracil + NADP(+) = 5-amino-6-(5-phospho-D-ribosylamino)uracil + NADPH + H(+)</text>
        <dbReference type="Rhea" id="RHEA:17845"/>
        <dbReference type="ChEBI" id="CHEBI:15378"/>
        <dbReference type="ChEBI" id="CHEBI:57783"/>
        <dbReference type="ChEBI" id="CHEBI:58349"/>
        <dbReference type="ChEBI" id="CHEBI:58421"/>
        <dbReference type="ChEBI" id="CHEBI:58453"/>
        <dbReference type="EC" id="1.1.1.193"/>
    </reaction>
</comment>
<comment type="function">
    <text evidence="1 12">Converts 2,5-diamino-6-(ribosylamino)-4(3h)-pyrimidinone 5'-phosphate into 5-amino-6-(ribosylamino)-2,4(1h,3h)-pyrimidinedione 5'-phosphate.</text>
</comment>
<dbReference type="PIRSF" id="PIRSF006769">
    <property type="entry name" value="RibD"/>
    <property type="match status" value="1"/>
</dbReference>
<keyword evidence="8 12" id="KW-0862">Zinc</keyword>
<dbReference type="Proteomes" id="UP000239002">
    <property type="component" value="Unassembled WGS sequence"/>
</dbReference>
<evidence type="ECO:0000256" key="7">
    <source>
        <dbReference type="ARBA" id="ARBA00022723"/>
    </source>
</evidence>
<dbReference type="Pfam" id="PF00383">
    <property type="entry name" value="dCMP_cyt_deam_1"/>
    <property type="match status" value="1"/>
</dbReference>
<dbReference type="GO" id="GO:0009231">
    <property type="term" value="P:riboflavin biosynthetic process"/>
    <property type="evidence" value="ECO:0007669"/>
    <property type="project" value="UniProtKB-UniPathway"/>
</dbReference>
<name>A0A2S6ILC8_9FLAO</name>
<comment type="caution">
    <text evidence="17">The sequence shown here is derived from an EMBL/GenBank/DDBJ whole genome shotgun (WGS) entry which is preliminary data.</text>
</comment>
<dbReference type="OrthoDB" id="9800865at2"/>
<dbReference type="PROSITE" id="PS00903">
    <property type="entry name" value="CYT_DCMP_DEAMINASES_1"/>
    <property type="match status" value="1"/>
</dbReference>
<feature type="binding site" evidence="14">
    <location>
        <position position="211"/>
    </location>
    <ligand>
        <name>NADP(+)</name>
        <dbReference type="ChEBI" id="CHEBI:58349"/>
    </ligand>
</feature>
<dbReference type="CDD" id="cd01284">
    <property type="entry name" value="Riboflavin_deaminase-reductase"/>
    <property type="match status" value="1"/>
</dbReference>
<dbReference type="EC" id="3.5.4.26" evidence="12"/>
<evidence type="ECO:0000256" key="15">
    <source>
        <dbReference type="PIRSR" id="PIRSR006769-3"/>
    </source>
</evidence>
<dbReference type="InterPro" id="IPR050765">
    <property type="entry name" value="Riboflavin_Biosynth_HTPR"/>
</dbReference>
<protein>
    <recommendedName>
        <fullName evidence="12">Riboflavin biosynthesis protein RibD</fullName>
    </recommendedName>
    <domain>
        <recommendedName>
            <fullName evidence="12">Diaminohydroxyphosphoribosylaminopyrimidine deaminase</fullName>
            <shortName evidence="12">DRAP deaminase</shortName>
            <ecNumber evidence="12">3.5.4.26</ecNumber>
        </recommendedName>
        <alternativeName>
            <fullName evidence="12">Riboflavin-specific deaminase</fullName>
        </alternativeName>
    </domain>
    <domain>
        <recommendedName>
            <fullName evidence="12">5-amino-6-(5-phosphoribosylamino)uracil reductase</fullName>
            <ecNumber evidence="12">1.1.1.193</ecNumber>
        </recommendedName>
        <alternativeName>
            <fullName evidence="12">HTP reductase</fullName>
        </alternativeName>
    </domain>
</protein>
<comment type="pathway">
    <text evidence="3 12">Cofactor biosynthesis; riboflavin biosynthesis; 5-amino-6-(D-ribitylamino)uracil from GTP: step 3/4.</text>
</comment>
<dbReference type="GO" id="GO:0008270">
    <property type="term" value="F:zinc ion binding"/>
    <property type="evidence" value="ECO:0007669"/>
    <property type="project" value="InterPro"/>
</dbReference>
<feature type="binding site" evidence="14">
    <location>
        <position position="218"/>
    </location>
    <ligand>
        <name>substrate</name>
    </ligand>
</feature>
<gene>
    <name evidence="17" type="ORF">LY01_01729</name>
</gene>
<evidence type="ECO:0000256" key="3">
    <source>
        <dbReference type="ARBA" id="ARBA00004910"/>
    </source>
</evidence>
<feature type="domain" description="CMP/dCMP-type deaminase" evidence="16">
    <location>
        <begin position="2"/>
        <end position="123"/>
    </location>
</feature>
<dbReference type="SUPFAM" id="SSF53927">
    <property type="entry name" value="Cytidine deaminase-like"/>
    <property type="match status" value="1"/>
</dbReference>
<comment type="catalytic activity">
    <reaction evidence="12">
        <text>2,5-diamino-6-hydroxy-4-(5-phosphoribosylamino)-pyrimidine + H2O + H(+) = 5-amino-6-(5-phospho-D-ribosylamino)uracil + NH4(+)</text>
        <dbReference type="Rhea" id="RHEA:21868"/>
        <dbReference type="ChEBI" id="CHEBI:15377"/>
        <dbReference type="ChEBI" id="CHEBI:15378"/>
        <dbReference type="ChEBI" id="CHEBI:28938"/>
        <dbReference type="ChEBI" id="CHEBI:58453"/>
        <dbReference type="ChEBI" id="CHEBI:58614"/>
        <dbReference type="EC" id="3.5.4.26"/>
    </reaction>
</comment>
<dbReference type="InterPro" id="IPR016193">
    <property type="entry name" value="Cytidine_deaminase-like"/>
</dbReference>
<feature type="binding site" evidence="15">
    <location>
        <position position="52"/>
    </location>
    <ligand>
        <name>Zn(2+)</name>
        <dbReference type="ChEBI" id="CHEBI:29105"/>
        <note>catalytic</note>
    </ligand>
</feature>
<dbReference type="InterPro" id="IPR024072">
    <property type="entry name" value="DHFR-like_dom_sf"/>
</dbReference>
<feature type="binding site" evidence="14">
    <location>
        <position position="215"/>
    </location>
    <ligand>
        <name>substrate</name>
    </ligand>
</feature>
<keyword evidence="9 12" id="KW-0521">NADP</keyword>
<feature type="binding site" evidence="14">
    <location>
        <position position="181"/>
    </location>
    <ligand>
        <name>NADP(+)</name>
        <dbReference type="ChEBI" id="CHEBI:58349"/>
    </ligand>
</feature>
<dbReference type="InterPro" id="IPR002125">
    <property type="entry name" value="CMP_dCMP_dom"/>
</dbReference>
<dbReference type="InterPro" id="IPR002734">
    <property type="entry name" value="RibDG_C"/>
</dbReference>
<evidence type="ECO:0000256" key="9">
    <source>
        <dbReference type="ARBA" id="ARBA00022857"/>
    </source>
</evidence>
<evidence type="ECO:0000256" key="10">
    <source>
        <dbReference type="ARBA" id="ARBA00023002"/>
    </source>
</evidence>
<comment type="similarity">
    <text evidence="5 12">In the C-terminal section; belongs to the HTP reductase family.</text>
</comment>
<sequence>MTVDEKYMQRCIQLAQNGLGTTYPNPLVGSVIVSENDEILGEGWHKKSGEPHAEVNAVLDAEKNGYGKDAFVKAVLYVNLEPCSHTGKTPPCASMIVKKGFKKVVIGSLDPHEKVAGKGVAILKEVGIDVTVGVLEKECNFLNKRFFTFHRKKRPYIILKWAETADGFIAPAEKDEQKPVWITNSYSRQLSHRLRAEENAILIGAQTVIDDNPSLTCRDWHGINPTRIVLDSRNTLNKNYVVFDNQAPTITIDSNNPENIIKELYNNQIQSVIIEGGSRTIQQFIDANLWDEAMQFMGTEILFYNGLPAPKINGYHTILDRVTIKQDVLKTYLNA</sequence>
<reference evidence="17 18" key="1">
    <citation type="submission" date="2018-02" db="EMBL/GenBank/DDBJ databases">
        <title>Genomic Encyclopedia of Archaeal and Bacterial Type Strains, Phase II (KMG-II): from individual species to whole genera.</title>
        <authorList>
            <person name="Goeker M."/>
        </authorList>
    </citation>
    <scope>NUCLEOTIDE SEQUENCE [LARGE SCALE GENOMIC DNA]</scope>
    <source>
        <strain evidence="17 18">DSM 16809</strain>
    </source>
</reference>
<dbReference type="PANTHER" id="PTHR38011">
    <property type="entry name" value="DIHYDROFOLATE REDUCTASE FAMILY PROTEIN (AFU_ORTHOLOGUE AFUA_8G06820)"/>
    <property type="match status" value="1"/>
</dbReference>
<keyword evidence="6 12" id="KW-0686">Riboflavin biosynthesis</keyword>
<dbReference type="RefSeq" id="WP_104515421.1">
    <property type="nucleotide sequence ID" value="NZ_MQVW01000024.1"/>
</dbReference>
<evidence type="ECO:0000256" key="12">
    <source>
        <dbReference type="PIRNR" id="PIRNR006769"/>
    </source>
</evidence>
<evidence type="ECO:0000259" key="16">
    <source>
        <dbReference type="PROSITE" id="PS51747"/>
    </source>
</evidence>
<evidence type="ECO:0000256" key="2">
    <source>
        <dbReference type="ARBA" id="ARBA00004882"/>
    </source>
</evidence>
<evidence type="ECO:0000256" key="1">
    <source>
        <dbReference type="ARBA" id="ARBA00002151"/>
    </source>
</evidence>
<dbReference type="SUPFAM" id="SSF53597">
    <property type="entry name" value="Dihydrofolate reductase-like"/>
    <property type="match status" value="1"/>
</dbReference>
<dbReference type="PANTHER" id="PTHR38011:SF7">
    <property type="entry name" value="2,5-DIAMINO-6-RIBOSYLAMINO-4(3H)-PYRIMIDINONE 5'-PHOSPHATE REDUCTASE"/>
    <property type="match status" value="1"/>
</dbReference>